<dbReference type="EMBL" id="LDPR01000010">
    <property type="protein sequence ID" value="KLO36160.1"/>
    <property type="molecule type" value="Genomic_DNA"/>
</dbReference>
<accession>A0A0I9V4U0</accession>
<organism evidence="2 3">
    <name type="scientific">Mycobacterium haemophilum</name>
    <dbReference type="NCBI Taxonomy" id="29311"/>
    <lineage>
        <taxon>Bacteria</taxon>
        <taxon>Bacillati</taxon>
        <taxon>Actinomycetota</taxon>
        <taxon>Actinomycetes</taxon>
        <taxon>Mycobacteriales</taxon>
        <taxon>Mycobacteriaceae</taxon>
        <taxon>Mycobacterium</taxon>
    </lineage>
</organism>
<evidence type="ECO:0000256" key="1">
    <source>
        <dbReference type="SAM" id="MobiDB-lite"/>
    </source>
</evidence>
<gene>
    <name evidence="2" type="ORF">ABH38_13245</name>
</gene>
<keyword evidence="3" id="KW-1185">Reference proteome</keyword>
<feature type="compositionally biased region" description="Polar residues" evidence="1">
    <location>
        <begin position="1"/>
        <end position="15"/>
    </location>
</feature>
<feature type="region of interest" description="Disordered" evidence="1">
    <location>
        <begin position="1"/>
        <end position="21"/>
    </location>
</feature>
<dbReference type="AlphaFoldDB" id="A0A0I9V4U0"/>
<dbReference type="PATRIC" id="fig|29311.18.peg.4256"/>
<evidence type="ECO:0000313" key="3">
    <source>
        <dbReference type="Proteomes" id="UP000036334"/>
    </source>
</evidence>
<protein>
    <submittedName>
        <fullName evidence="2">Uncharacterized protein</fullName>
    </submittedName>
</protein>
<name>A0A0I9V4U0_9MYCO</name>
<proteinExistence type="predicted"/>
<evidence type="ECO:0000313" key="2">
    <source>
        <dbReference type="EMBL" id="KLO36160.1"/>
    </source>
</evidence>
<comment type="caution">
    <text evidence="2">The sequence shown here is derived from an EMBL/GenBank/DDBJ whole genome shotgun (WGS) entry which is preliminary data.</text>
</comment>
<sequence length="78" mass="8269">MPSRNTNVSTPSSPWLTAESAAHLAPRDSGRGDYHGIIGVIGDDLVEVPVAGEDFCCVRVGVDVTALRCELSSVWEKA</sequence>
<reference evidence="2 3" key="1">
    <citation type="submission" date="2015-05" db="EMBL/GenBank/DDBJ databases">
        <title>Genome sequence of Mycobacterium haemophilum.</title>
        <authorList>
            <person name="Greninger A.L."/>
            <person name="Cunningham G."/>
            <person name="Miller S."/>
        </authorList>
    </citation>
    <scope>NUCLEOTIDE SEQUENCE [LARGE SCALE GENOMIC DNA]</scope>
    <source>
        <strain evidence="3">UC1</strain>
    </source>
</reference>
<dbReference type="Proteomes" id="UP000036334">
    <property type="component" value="Unassembled WGS sequence"/>
</dbReference>